<evidence type="ECO:0000256" key="1">
    <source>
        <dbReference type="ARBA" id="ARBA00010899"/>
    </source>
</evidence>
<proteinExistence type="inferred from homology"/>
<keyword evidence="3 7" id="KW-0547">Nucleotide-binding</keyword>
<feature type="compositionally biased region" description="Low complexity" evidence="9">
    <location>
        <begin position="42"/>
        <end position="53"/>
    </location>
</feature>
<evidence type="ECO:0000256" key="2">
    <source>
        <dbReference type="ARBA" id="ARBA00022701"/>
    </source>
</evidence>
<feature type="compositionally biased region" description="Basic and acidic residues" evidence="9">
    <location>
        <begin position="270"/>
        <end position="283"/>
    </location>
</feature>
<feature type="compositionally biased region" description="Polar residues" evidence="9">
    <location>
        <begin position="65"/>
        <end position="75"/>
    </location>
</feature>
<dbReference type="OrthoDB" id="3176171at2759"/>
<keyword evidence="4 7" id="KW-0067">ATP-binding</keyword>
<evidence type="ECO:0000313" key="12">
    <source>
        <dbReference type="Proteomes" id="UP000694251"/>
    </source>
</evidence>
<dbReference type="GO" id="GO:0003777">
    <property type="term" value="F:microtubule motor activity"/>
    <property type="evidence" value="ECO:0007669"/>
    <property type="project" value="InterPro"/>
</dbReference>
<dbReference type="Pfam" id="PF00225">
    <property type="entry name" value="Kinesin"/>
    <property type="match status" value="1"/>
</dbReference>
<accession>A0A8T2BR11</accession>
<evidence type="ECO:0000259" key="10">
    <source>
        <dbReference type="PROSITE" id="PS50067"/>
    </source>
</evidence>
<dbReference type="EMBL" id="JAEFBJ010000007">
    <property type="protein sequence ID" value="KAG7590028.1"/>
    <property type="molecule type" value="Genomic_DNA"/>
</dbReference>
<feature type="binding site" evidence="7">
    <location>
        <begin position="593"/>
        <end position="600"/>
    </location>
    <ligand>
        <name>ATP</name>
        <dbReference type="ChEBI" id="CHEBI:30616"/>
    </ligand>
</feature>
<feature type="compositionally biased region" description="Polar residues" evidence="9">
    <location>
        <begin position="940"/>
        <end position="954"/>
    </location>
</feature>
<reference evidence="11 12" key="1">
    <citation type="submission" date="2020-12" db="EMBL/GenBank/DDBJ databases">
        <title>Concerted genomic and epigenomic changes stabilize Arabidopsis allopolyploids.</title>
        <authorList>
            <person name="Chen Z."/>
        </authorList>
    </citation>
    <scope>NUCLEOTIDE SEQUENCE [LARGE SCALE GENOMIC DNA]</scope>
    <source>
        <strain evidence="11">As9502</strain>
        <tissue evidence="11">Leaf</tissue>
    </source>
</reference>
<dbReference type="Proteomes" id="UP000694251">
    <property type="component" value="Chromosome 7"/>
</dbReference>
<evidence type="ECO:0000256" key="4">
    <source>
        <dbReference type="ARBA" id="ARBA00022840"/>
    </source>
</evidence>
<keyword evidence="5 8" id="KW-0175">Coiled coil</keyword>
<gene>
    <name evidence="11" type="ORF">ISN44_As07g022380</name>
</gene>
<feature type="region of interest" description="Disordered" evidence="9">
    <location>
        <begin position="878"/>
        <end position="976"/>
    </location>
</feature>
<feature type="compositionally biased region" description="Basic and acidic residues" evidence="9">
    <location>
        <begin position="29"/>
        <end position="41"/>
    </location>
</feature>
<dbReference type="InterPro" id="IPR027640">
    <property type="entry name" value="Kinesin-like_fam"/>
</dbReference>
<keyword evidence="2" id="KW-0493">Microtubule</keyword>
<protein>
    <submittedName>
        <fullName evidence="11">Kinesin motor domain</fullName>
    </submittedName>
</protein>
<sequence length="1031" mass="115947">MNPMRDQPGSPYGDSTPRSPFSPFSPLSGDERHRNLADSKTPRSPFSPFSPLSGDERHKSLAESKFQQALASSGQLDPLSPGSMHHGGHKFHEVFQMKQGRYDLQASKISEMMKSSSLDNAPTQSLLSVLNGILDESIERKNGEIPQRVACLLRKVVQEIERRISTQAEHLRTQNNIFKTREEKYQSRINVLEALASGTGVEHEIATQQLRQIETEKSMWEEKKKNEEEDMVKLMKQNDQYSLEISALKQELETTKRKYEQQYSQIESQTKTEKSKWEEQKKNEEEDMTKLLKENDQFNLQISALRQELESTRKAYEQQCSQMESQTMVATTGLESRLKELEQEGKVVNTAKNALEERVKELEQMGKEAHTAKNALEEKMKQLQQMEKETKTANTSLEGKIQELEQNLVKWKTKFREMEQKSESNHQSWSQKELSYRSFIDNQSQALQELRFYSRSIKQEILKVQENYTEQFSQLGKKLIELSNAAENYHAVLTENRKLFNELQELKGNIRVFCRVRPFLPGQGAPNTVVEYVGEDGELVVTNPTRPGKDGLRQFKFNKVYSPTATQAEVFSDIRPLVRSVLDGYNVCIFAYGQTGSGKTYTMSGPDGSSEEDWGVNYRALNDLFKISQSRKGNISYEVGVQMVEIYNEQVLDLLSDDNSQKKLGILSTTQQNGLAVPDASMYPVTSTSDVITLMDIGLQNRAVGSTALNERSSRSHSIVTVHVRGKDLKTGSVLYGNLHLVDLAGSERVDRSEVTGDRLREAQHINKSLSSLGDVIFSLASKSSHVPYRNSKLTQLLQTSLGGRAKTLMFVQLNPDATSYSESMSTLKFAERVSGVELGAAKTSKEGKDVRDLMEQLASLKDTIARKDEEIERLHQVKDTQHHTQRLQKPMMRRKSIGHTDDINSDTGEYSSQQSRYSVTDGESLASSAEAEYDERLSEITSDAASIGTQGSMDVTKRPPRISDRAKTITARSSTSVARPLDKLRKVATRTTSTVAKVTGLTSSSKGLASSSIKKTGSTSSLAKSSKRWA</sequence>
<evidence type="ECO:0000256" key="9">
    <source>
        <dbReference type="SAM" id="MobiDB-lite"/>
    </source>
</evidence>
<comment type="caution">
    <text evidence="11">The sequence shown here is derived from an EMBL/GenBank/DDBJ whole genome shotgun (WGS) entry which is preliminary data.</text>
</comment>
<feature type="compositionally biased region" description="Low complexity" evidence="9">
    <location>
        <begin position="1004"/>
        <end position="1022"/>
    </location>
</feature>
<evidence type="ECO:0000256" key="7">
    <source>
        <dbReference type="PROSITE-ProRule" id="PRU00283"/>
    </source>
</evidence>
<evidence type="ECO:0000313" key="11">
    <source>
        <dbReference type="EMBL" id="KAG7590028.1"/>
    </source>
</evidence>
<dbReference type="SMART" id="SM00129">
    <property type="entry name" value="KISc"/>
    <property type="match status" value="1"/>
</dbReference>
<evidence type="ECO:0000256" key="5">
    <source>
        <dbReference type="ARBA" id="ARBA00023054"/>
    </source>
</evidence>
<dbReference type="PROSITE" id="PS50067">
    <property type="entry name" value="KINESIN_MOTOR_2"/>
    <property type="match status" value="1"/>
</dbReference>
<dbReference type="GO" id="GO:0007018">
    <property type="term" value="P:microtubule-based movement"/>
    <property type="evidence" value="ECO:0007669"/>
    <property type="project" value="InterPro"/>
</dbReference>
<feature type="compositionally biased region" description="Basic residues" evidence="9">
    <location>
        <begin position="884"/>
        <end position="898"/>
    </location>
</feature>
<evidence type="ECO:0000256" key="3">
    <source>
        <dbReference type="ARBA" id="ARBA00022741"/>
    </source>
</evidence>
<feature type="compositionally biased region" description="Basic and acidic residues" evidence="9">
    <location>
        <begin position="956"/>
        <end position="968"/>
    </location>
</feature>
<dbReference type="PANTHER" id="PTHR47972:SF50">
    <property type="entry name" value="KINESIN-LIKE PROTEIN KIN-14P"/>
    <property type="match status" value="1"/>
</dbReference>
<dbReference type="PANTHER" id="PTHR47972">
    <property type="entry name" value="KINESIN-LIKE PROTEIN KLP-3"/>
    <property type="match status" value="1"/>
</dbReference>
<comment type="similarity">
    <text evidence="1">Belongs to the TRAFAC class myosin-kinesin ATPase superfamily. Kinesin family. KIN-14 subfamily.</text>
</comment>
<feature type="domain" description="Kinesin motor" evidence="10">
    <location>
        <begin position="509"/>
        <end position="837"/>
    </location>
</feature>
<feature type="region of interest" description="Disordered" evidence="9">
    <location>
        <begin position="262"/>
        <end position="283"/>
    </location>
</feature>
<dbReference type="InterPro" id="IPR001752">
    <property type="entry name" value="Kinesin_motor_dom"/>
</dbReference>
<organism evidence="11 12">
    <name type="scientific">Arabidopsis suecica</name>
    <name type="common">Swedish thale-cress</name>
    <name type="synonym">Cardaminopsis suecica</name>
    <dbReference type="NCBI Taxonomy" id="45249"/>
    <lineage>
        <taxon>Eukaryota</taxon>
        <taxon>Viridiplantae</taxon>
        <taxon>Streptophyta</taxon>
        <taxon>Embryophyta</taxon>
        <taxon>Tracheophyta</taxon>
        <taxon>Spermatophyta</taxon>
        <taxon>Magnoliopsida</taxon>
        <taxon>eudicotyledons</taxon>
        <taxon>Gunneridae</taxon>
        <taxon>Pentapetalae</taxon>
        <taxon>rosids</taxon>
        <taxon>malvids</taxon>
        <taxon>Brassicales</taxon>
        <taxon>Brassicaceae</taxon>
        <taxon>Camelineae</taxon>
        <taxon>Arabidopsis</taxon>
    </lineage>
</organism>
<dbReference type="FunFam" id="3.40.850.10:FF:000044">
    <property type="entry name" value="p-loop containing nucleoside triphosphate hydrolases superfamily protein"/>
    <property type="match status" value="1"/>
</dbReference>
<feature type="compositionally biased region" description="Low complexity" evidence="9">
    <location>
        <begin position="15"/>
        <end position="28"/>
    </location>
</feature>
<dbReference type="AlphaFoldDB" id="A0A8T2BR11"/>
<feature type="compositionally biased region" description="Polar residues" evidence="9">
    <location>
        <begin position="906"/>
        <end position="919"/>
    </location>
</feature>
<dbReference type="EMBL" id="JAEFBJ010000007">
    <property type="protein sequence ID" value="KAG7590029.1"/>
    <property type="molecule type" value="Genomic_DNA"/>
</dbReference>
<feature type="coiled-coil region" evidence="8">
    <location>
        <begin position="851"/>
        <end position="878"/>
    </location>
</feature>
<feature type="region of interest" description="Disordered" evidence="9">
    <location>
        <begin position="1002"/>
        <end position="1031"/>
    </location>
</feature>
<feature type="region of interest" description="Disordered" evidence="9">
    <location>
        <begin position="1"/>
        <end position="88"/>
    </location>
</feature>
<dbReference type="GO" id="GO:0008017">
    <property type="term" value="F:microtubule binding"/>
    <property type="evidence" value="ECO:0007669"/>
    <property type="project" value="InterPro"/>
</dbReference>
<name>A0A8T2BR11_ARASU</name>
<keyword evidence="6 7" id="KW-0505">Motor protein</keyword>
<dbReference type="GO" id="GO:0005524">
    <property type="term" value="F:ATP binding"/>
    <property type="evidence" value="ECO:0007669"/>
    <property type="project" value="UniProtKB-UniRule"/>
</dbReference>
<dbReference type="GO" id="GO:0005874">
    <property type="term" value="C:microtubule"/>
    <property type="evidence" value="ECO:0007669"/>
    <property type="project" value="UniProtKB-KW"/>
</dbReference>
<keyword evidence="12" id="KW-1185">Reference proteome</keyword>
<evidence type="ECO:0000256" key="6">
    <source>
        <dbReference type="ARBA" id="ARBA00023175"/>
    </source>
</evidence>
<evidence type="ECO:0000256" key="8">
    <source>
        <dbReference type="SAM" id="Coils"/>
    </source>
</evidence>